<dbReference type="Proteomes" id="UP001169764">
    <property type="component" value="Unassembled WGS sequence"/>
</dbReference>
<dbReference type="RefSeq" id="WP_303541062.1">
    <property type="nucleotide sequence ID" value="NZ_JAUOTP010000003.1"/>
</dbReference>
<keyword evidence="2" id="KW-1185">Reference proteome</keyword>
<name>A0ABT8Y721_9SPHN</name>
<proteinExistence type="predicted"/>
<dbReference type="EMBL" id="JAUOTP010000003">
    <property type="protein sequence ID" value="MDO6414107.1"/>
    <property type="molecule type" value="Genomic_DNA"/>
</dbReference>
<reference evidence="1" key="1">
    <citation type="submission" date="2023-07" db="EMBL/GenBank/DDBJ databases">
        <authorList>
            <person name="Kim M."/>
        </authorList>
    </citation>
    <scope>NUCLEOTIDE SEQUENCE</scope>
    <source>
        <strain evidence="1">BIUV-7</strain>
    </source>
</reference>
<organism evidence="1 2">
    <name type="scientific">Sphingomonas natans</name>
    <dbReference type="NCBI Taxonomy" id="3063330"/>
    <lineage>
        <taxon>Bacteria</taxon>
        <taxon>Pseudomonadati</taxon>
        <taxon>Pseudomonadota</taxon>
        <taxon>Alphaproteobacteria</taxon>
        <taxon>Sphingomonadales</taxon>
        <taxon>Sphingomonadaceae</taxon>
        <taxon>Sphingomonas</taxon>
    </lineage>
</organism>
<evidence type="ECO:0000313" key="2">
    <source>
        <dbReference type="Proteomes" id="UP001169764"/>
    </source>
</evidence>
<comment type="caution">
    <text evidence="1">The sequence shown here is derived from an EMBL/GenBank/DDBJ whole genome shotgun (WGS) entry which is preliminary data.</text>
</comment>
<gene>
    <name evidence="1" type="ORF">Q4F19_06920</name>
</gene>
<accession>A0ABT8Y721</accession>
<protein>
    <submittedName>
        <fullName evidence="1">Uncharacterized protein</fullName>
    </submittedName>
</protein>
<sequence>MTTVSENAMALWMWPLNSLSLLNDMSETVSSAHSVVVARLPTIADAMRQPWTADHVELSKMVSEKTSAFAVSGRAVTAAGETLLLAAEANMAVMGRLFSGAALWPSDWMRIAEQNLAATAAVVTLPALALAPIHRTVVGNDKRLRNRSAALQTP</sequence>
<evidence type="ECO:0000313" key="1">
    <source>
        <dbReference type="EMBL" id="MDO6414107.1"/>
    </source>
</evidence>